<feature type="compositionally biased region" description="Polar residues" evidence="1">
    <location>
        <begin position="30"/>
        <end position="39"/>
    </location>
</feature>
<dbReference type="AlphaFoldDB" id="A0AAP0NYI1"/>
<dbReference type="Proteomes" id="UP001420932">
    <property type="component" value="Unassembled WGS sequence"/>
</dbReference>
<reference evidence="2 3" key="1">
    <citation type="submission" date="2024-01" db="EMBL/GenBank/DDBJ databases">
        <title>Genome assemblies of Stephania.</title>
        <authorList>
            <person name="Yang L."/>
        </authorList>
    </citation>
    <scope>NUCLEOTIDE SEQUENCE [LARGE SCALE GENOMIC DNA]</scope>
    <source>
        <strain evidence="2">YNDBR</strain>
        <tissue evidence="2">Leaf</tissue>
    </source>
</reference>
<feature type="compositionally biased region" description="Low complexity" evidence="1">
    <location>
        <begin position="62"/>
        <end position="77"/>
    </location>
</feature>
<evidence type="ECO:0000313" key="3">
    <source>
        <dbReference type="Proteomes" id="UP001420932"/>
    </source>
</evidence>
<keyword evidence="3" id="KW-1185">Reference proteome</keyword>
<organism evidence="2 3">
    <name type="scientific">Stephania yunnanensis</name>
    <dbReference type="NCBI Taxonomy" id="152371"/>
    <lineage>
        <taxon>Eukaryota</taxon>
        <taxon>Viridiplantae</taxon>
        <taxon>Streptophyta</taxon>
        <taxon>Embryophyta</taxon>
        <taxon>Tracheophyta</taxon>
        <taxon>Spermatophyta</taxon>
        <taxon>Magnoliopsida</taxon>
        <taxon>Ranunculales</taxon>
        <taxon>Menispermaceae</taxon>
        <taxon>Menispermoideae</taxon>
        <taxon>Cissampelideae</taxon>
        <taxon>Stephania</taxon>
    </lineage>
</organism>
<dbReference type="EMBL" id="JBBNAF010000008">
    <property type="protein sequence ID" value="KAK9120941.1"/>
    <property type="molecule type" value="Genomic_DNA"/>
</dbReference>
<feature type="region of interest" description="Disordered" evidence="1">
    <location>
        <begin position="26"/>
        <end position="77"/>
    </location>
</feature>
<gene>
    <name evidence="2" type="ORF">Syun_018558</name>
</gene>
<feature type="compositionally biased region" description="Pro residues" evidence="1">
    <location>
        <begin position="49"/>
        <end position="61"/>
    </location>
</feature>
<protein>
    <submittedName>
        <fullName evidence="2">Uncharacterized protein</fullName>
    </submittedName>
</protein>
<evidence type="ECO:0000313" key="2">
    <source>
        <dbReference type="EMBL" id="KAK9120941.1"/>
    </source>
</evidence>
<comment type="caution">
    <text evidence="2">The sequence shown here is derived from an EMBL/GenBank/DDBJ whole genome shotgun (WGS) entry which is preliminary data.</text>
</comment>
<proteinExistence type="predicted"/>
<sequence length="120" mass="12850">MKERSAPRRKGMASSFLIQCSSGYDGAELSTPSSCSRTMAPTPAFSIPPQAPSPSTTPAPPTASLDTSSSGSPLPASSRWCPSFDYWRFTPFVSHCGRGRGSFFFEAIRSTLGQRANVHD</sequence>
<name>A0AAP0NYI1_9MAGN</name>
<accession>A0AAP0NYI1</accession>
<evidence type="ECO:0000256" key="1">
    <source>
        <dbReference type="SAM" id="MobiDB-lite"/>
    </source>
</evidence>